<dbReference type="SMART" id="SM00091">
    <property type="entry name" value="PAS"/>
    <property type="match status" value="2"/>
</dbReference>
<accession>A0A931GAX0</accession>
<evidence type="ECO:0000256" key="2">
    <source>
        <dbReference type="ARBA" id="ARBA00012438"/>
    </source>
</evidence>
<evidence type="ECO:0000256" key="4">
    <source>
        <dbReference type="ARBA" id="ARBA00022679"/>
    </source>
</evidence>
<dbReference type="Gene3D" id="3.30.450.20">
    <property type="entry name" value="PAS domain"/>
    <property type="match status" value="2"/>
</dbReference>
<comment type="caution">
    <text evidence="8">The sequence shown here is derived from an EMBL/GenBank/DDBJ whole genome shotgun (WGS) entry which is preliminary data.</text>
</comment>
<dbReference type="InterPro" id="IPR036097">
    <property type="entry name" value="HisK_dim/P_sf"/>
</dbReference>
<dbReference type="Proteomes" id="UP000706172">
    <property type="component" value="Unassembled WGS sequence"/>
</dbReference>
<keyword evidence="3" id="KW-0597">Phosphoprotein</keyword>
<organism evidence="8 9">
    <name type="scientific">Desulfotignum balticum</name>
    <dbReference type="NCBI Taxonomy" id="115781"/>
    <lineage>
        <taxon>Bacteria</taxon>
        <taxon>Pseudomonadati</taxon>
        <taxon>Thermodesulfobacteriota</taxon>
        <taxon>Desulfobacteria</taxon>
        <taxon>Desulfobacterales</taxon>
        <taxon>Desulfobacteraceae</taxon>
        <taxon>Desulfotignum</taxon>
    </lineage>
</organism>
<evidence type="ECO:0000256" key="1">
    <source>
        <dbReference type="ARBA" id="ARBA00000085"/>
    </source>
</evidence>
<evidence type="ECO:0000259" key="6">
    <source>
        <dbReference type="PROSITE" id="PS50112"/>
    </source>
</evidence>
<evidence type="ECO:0000256" key="3">
    <source>
        <dbReference type="ARBA" id="ARBA00022553"/>
    </source>
</evidence>
<dbReference type="NCBIfam" id="TIGR00229">
    <property type="entry name" value="sensory_box"/>
    <property type="match status" value="2"/>
</dbReference>
<feature type="domain" description="PAS" evidence="6">
    <location>
        <begin position="180"/>
        <end position="229"/>
    </location>
</feature>
<reference evidence="8" key="1">
    <citation type="submission" date="2020-07" db="EMBL/GenBank/DDBJ databases">
        <title>Severe corrosion of carbon steel in oil field produced water can be linked to methanogenic archaea containing a special type of NiFe hydrogenase.</title>
        <authorList>
            <person name="Lahme S."/>
            <person name="Mand J."/>
            <person name="Longwell J."/>
            <person name="Smith R."/>
            <person name="Enning D."/>
        </authorList>
    </citation>
    <scope>NUCLEOTIDE SEQUENCE</scope>
    <source>
        <strain evidence="8">MIC098Bin6</strain>
    </source>
</reference>
<evidence type="ECO:0000259" key="7">
    <source>
        <dbReference type="PROSITE" id="PS50113"/>
    </source>
</evidence>
<dbReference type="Pfam" id="PF08447">
    <property type="entry name" value="PAS_3"/>
    <property type="match status" value="2"/>
</dbReference>
<evidence type="ECO:0000313" key="9">
    <source>
        <dbReference type="Proteomes" id="UP000706172"/>
    </source>
</evidence>
<dbReference type="SUPFAM" id="SSF47384">
    <property type="entry name" value="Homodimeric domain of signal transducing histidine kinase"/>
    <property type="match status" value="1"/>
</dbReference>
<sequence length="381" mass="43532">MSGKPTYEELEARIRELERAAEAKNKTGDPDIIRTLSESFQQLADHSQDAIYLFDIESGTFPFFNKRFLALFGSREQGRPVLTSGTVAQRIHPQDADKLRAARKKTLEAGETTGDVEYRYIGVDGTTRWMHDRWSVVRDRHHRAIAIEGFVRDNTQRKQAEEELEHSRNSALIGSYIVQKGRFVYVNPQFCKITGYAQNELTGMKSLDLVHADYQDHVLECARQMLAGRRTTPYEFRVVDRMGQIKWVMETVTPVKHQGTRAALGYFMDITQQQQVAQEQRDKEKLRAILEMAGAVSHELNNPLQVVLIGIEKLAAPNLKPSQKQDLIQLIKKHTLRMMELSAKIQKISQYATKDYVQGKKIFDIDAATIELPGDIKNEAQ</sequence>
<dbReference type="GO" id="GO:0000155">
    <property type="term" value="F:phosphorelay sensor kinase activity"/>
    <property type="evidence" value="ECO:0007669"/>
    <property type="project" value="InterPro"/>
</dbReference>
<feature type="domain" description="PAC" evidence="7">
    <location>
        <begin position="232"/>
        <end position="282"/>
    </location>
</feature>
<dbReference type="InterPro" id="IPR000014">
    <property type="entry name" value="PAS"/>
</dbReference>
<dbReference type="InterPro" id="IPR013655">
    <property type="entry name" value="PAS_fold_3"/>
</dbReference>
<dbReference type="PROSITE" id="PS50113">
    <property type="entry name" value="PAC"/>
    <property type="match status" value="2"/>
</dbReference>
<dbReference type="PROSITE" id="PS50112">
    <property type="entry name" value="PAS"/>
    <property type="match status" value="2"/>
</dbReference>
<dbReference type="InterPro" id="IPR000700">
    <property type="entry name" value="PAS-assoc_C"/>
</dbReference>
<dbReference type="PANTHER" id="PTHR43304:SF1">
    <property type="entry name" value="PAC DOMAIN-CONTAINING PROTEIN"/>
    <property type="match status" value="1"/>
</dbReference>
<dbReference type="InterPro" id="IPR035965">
    <property type="entry name" value="PAS-like_dom_sf"/>
</dbReference>
<comment type="catalytic activity">
    <reaction evidence="1">
        <text>ATP + protein L-histidine = ADP + protein N-phospho-L-histidine.</text>
        <dbReference type="EC" id="2.7.13.3"/>
    </reaction>
</comment>
<proteinExistence type="predicted"/>
<dbReference type="EC" id="2.7.13.3" evidence="2"/>
<gene>
    <name evidence="8" type="ORF">H0S81_03250</name>
</gene>
<evidence type="ECO:0000256" key="5">
    <source>
        <dbReference type="ARBA" id="ARBA00022777"/>
    </source>
</evidence>
<dbReference type="CDD" id="cd00082">
    <property type="entry name" value="HisKA"/>
    <property type="match status" value="1"/>
</dbReference>
<dbReference type="InterPro" id="IPR001610">
    <property type="entry name" value="PAC"/>
</dbReference>
<protein>
    <recommendedName>
        <fullName evidence="2">histidine kinase</fullName>
        <ecNumber evidence="2">2.7.13.3</ecNumber>
    </recommendedName>
</protein>
<dbReference type="Gene3D" id="1.10.287.130">
    <property type="match status" value="1"/>
</dbReference>
<dbReference type="EMBL" id="JACCQK010000147">
    <property type="protein sequence ID" value="MBG0778924.1"/>
    <property type="molecule type" value="Genomic_DNA"/>
</dbReference>
<feature type="domain" description="PAC" evidence="7">
    <location>
        <begin position="114"/>
        <end position="166"/>
    </location>
</feature>
<dbReference type="SMART" id="SM00086">
    <property type="entry name" value="PAC"/>
    <property type="match status" value="2"/>
</dbReference>
<feature type="domain" description="PAS" evidence="6">
    <location>
        <begin position="36"/>
        <end position="110"/>
    </location>
</feature>
<dbReference type="AlphaFoldDB" id="A0A931GAX0"/>
<keyword evidence="4" id="KW-0808">Transferase</keyword>
<name>A0A931GAX0_9BACT</name>
<dbReference type="SMART" id="SM00388">
    <property type="entry name" value="HisKA"/>
    <property type="match status" value="1"/>
</dbReference>
<dbReference type="PANTHER" id="PTHR43304">
    <property type="entry name" value="PHYTOCHROME-LIKE PROTEIN CPH1"/>
    <property type="match status" value="1"/>
</dbReference>
<dbReference type="SUPFAM" id="SSF55785">
    <property type="entry name" value="PYP-like sensor domain (PAS domain)"/>
    <property type="match status" value="2"/>
</dbReference>
<dbReference type="InterPro" id="IPR003661">
    <property type="entry name" value="HisK_dim/P_dom"/>
</dbReference>
<dbReference type="InterPro" id="IPR052162">
    <property type="entry name" value="Sensor_kinase/Photoreceptor"/>
</dbReference>
<keyword evidence="5" id="KW-0418">Kinase</keyword>
<dbReference type="CDD" id="cd00130">
    <property type="entry name" value="PAS"/>
    <property type="match status" value="2"/>
</dbReference>
<evidence type="ECO:0000313" key="8">
    <source>
        <dbReference type="EMBL" id="MBG0778924.1"/>
    </source>
</evidence>